<comment type="caution">
    <text evidence="2">The sequence shown here is derived from an EMBL/GenBank/DDBJ whole genome shotgun (WGS) entry which is preliminary data.</text>
</comment>
<reference evidence="2 3" key="1">
    <citation type="submission" date="2010-04" db="EMBL/GenBank/DDBJ databases">
        <authorList>
            <person name="Qin X."/>
            <person name="Bachman B."/>
            <person name="Battles P."/>
            <person name="Bell A."/>
            <person name="Bess C."/>
            <person name="Bickham C."/>
            <person name="Chaboub L."/>
            <person name="Chen D."/>
            <person name="Coyle M."/>
            <person name="Deiros D.R."/>
            <person name="Dinh H."/>
            <person name="Forbes L."/>
            <person name="Fowler G."/>
            <person name="Francisco L."/>
            <person name="Fu Q."/>
            <person name="Gubbala S."/>
            <person name="Hale W."/>
            <person name="Han Y."/>
            <person name="Hemphill L."/>
            <person name="Highlander S.K."/>
            <person name="Hirani K."/>
            <person name="Hogues M."/>
            <person name="Jackson L."/>
            <person name="Jakkamsetti A."/>
            <person name="Javaid M."/>
            <person name="Jiang H."/>
            <person name="Korchina V."/>
            <person name="Kovar C."/>
            <person name="Lara F."/>
            <person name="Lee S."/>
            <person name="Mata R."/>
            <person name="Mathew T."/>
            <person name="Moen C."/>
            <person name="Morales K."/>
            <person name="Munidasa M."/>
            <person name="Nazareth L."/>
            <person name="Ngo R."/>
            <person name="Nguyen L."/>
            <person name="Okwuonu G."/>
            <person name="Ongeri F."/>
            <person name="Patil S."/>
            <person name="Petrosino J."/>
            <person name="Pham C."/>
            <person name="Pham P."/>
            <person name="Pu L.-L."/>
            <person name="Puazo M."/>
            <person name="Raj R."/>
            <person name="Reid J."/>
            <person name="Rouhana J."/>
            <person name="Saada N."/>
            <person name="Shang Y."/>
            <person name="Simmons D."/>
            <person name="Thornton R."/>
            <person name="Warren J."/>
            <person name="Weissenberger G."/>
            <person name="Zhang J."/>
            <person name="Zhang L."/>
            <person name="Zhou C."/>
            <person name="Zhu D."/>
            <person name="Muzny D."/>
            <person name="Worley K."/>
            <person name="Gibbs R."/>
        </authorList>
    </citation>
    <scope>NUCLEOTIDE SEQUENCE [LARGE SCALE GENOMIC DNA]</scope>
    <source>
        <strain evidence="2 3">ATCC 49957</strain>
    </source>
</reference>
<dbReference type="AlphaFoldDB" id="D5RNR0"/>
<accession>D5RNR0</accession>
<feature type="region of interest" description="Disordered" evidence="1">
    <location>
        <begin position="10"/>
        <end position="82"/>
    </location>
</feature>
<dbReference type="Proteomes" id="UP000005324">
    <property type="component" value="Unassembled WGS sequence"/>
</dbReference>
<dbReference type="EMBL" id="ADVL01000531">
    <property type="protein sequence ID" value="EFH11058.1"/>
    <property type="molecule type" value="Genomic_DNA"/>
</dbReference>
<proteinExistence type="predicted"/>
<evidence type="ECO:0000313" key="2">
    <source>
        <dbReference type="EMBL" id="EFH11058.1"/>
    </source>
</evidence>
<gene>
    <name evidence="2" type="ORF">HMPREF0731_2721</name>
</gene>
<feature type="compositionally biased region" description="Low complexity" evidence="1">
    <location>
        <begin position="17"/>
        <end position="27"/>
    </location>
</feature>
<keyword evidence="3" id="KW-1185">Reference proteome</keyword>
<name>D5RNR0_9PROT</name>
<protein>
    <submittedName>
        <fullName evidence="2">Uncharacterized protein</fullName>
    </submittedName>
</protein>
<dbReference type="HOGENOM" id="CLU_2548116_0_0_5"/>
<organism evidence="2 3">
    <name type="scientific">Pseudoroseomonas cervicalis ATCC 49957</name>
    <dbReference type="NCBI Taxonomy" id="525371"/>
    <lineage>
        <taxon>Bacteria</taxon>
        <taxon>Pseudomonadati</taxon>
        <taxon>Pseudomonadota</taxon>
        <taxon>Alphaproteobacteria</taxon>
        <taxon>Acetobacterales</taxon>
        <taxon>Roseomonadaceae</taxon>
        <taxon>Roseomonas</taxon>
    </lineage>
</organism>
<evidence type="ECO:0000313" key="3">
    <source>
        <dbReference type="Proteomes" id="UP000005324"/>
    </source>
</evidence>
<sequence>AACCGMPCGAVPPSGPVPSGGSRSGPPLTRALPSPPRPAATSKTEWPGGAASNPPRIAERQRPGAALPPRRSCFRTNPASLG</sequence>
<feature type="non-terminal residue" evidence="2">
    <location>
        <position position="1"/>
    </location>
</feature>
<evidence type="ECO:0000256" key="1">
    <source>
        <dbReference type="SAM" id="MobiDB-lite"/>
    </source>
</evidence>